<dbReference type="Gene3D" id="3.30.420.40">
    <property type="match status" value="2"/>
</dbReference>
<keyword evidence="1" id="KW-0547">Nucleotide-binding</keyword>
<organism evidence="2 3">
    <name type="scientific">Porticoccus litoralis</name>
    <dbReference type="NCBI Taxonomy" id="434086"/>
    <lineage>
        <taxon>Bacteria</taxon>
        <taxon>Pseudomonadati</taxon>
        <taxon>Pseudomonadota</taxon>
        <taxon>Gammaproteobacteria</taxon>
        <taxon>Cellvibrionales</taxon>
        <taxon>Porticoccaceae</taxon>
        <taxon>Porticoccus</taxon>
    </lineage>
</organism>
<dbReference type="Pfam" id="PF03702">
    <property type="entry name" value="AnmK"/>
    <property type="match status" value="1"/>
</dbReference>
<reference evidence="2" key="1">
    <citation type="journal article" date="2010" name="Int. J. Syst. Evol. Microbiol.">
        <title>Porticoccus litoralis gen. nov., sp. nov., a gammaproteobacterium isolated from the Yellow Sea.</title>
        <authorList>
            <person name="Oh H.M."/>
            <person name="Kim H."/>
            <person name="Kim K.M."/>
            <person name="Min G.S."/>
            <person name="Cho J.C."/>
        </authorList>
    </citation>
    <scope>NUCLEOTIDE SEQUENCE</scope>
    <source>
        <strain evidence="2">DSM 25064</strain>
    </source>
</reference>
<dbReference type="InterPro" id="IPR005338">
    <property type="entry name" value="Anhydro_N_Ac-Mur_kinase"/>
</dbReference>
<gene>
    <name evidence="1" type="primary">anmK</name>
    <name evidence="2" type="ORF">Q8A57_06505</name>
</gene>
<dbReference type="AlphaFoldDB" id="A0AAW8B4W7"/>
<evidence type="ECO:0000313" key="3">
    <source>
        <dbReference type="Proteomes" id="UP001178354"/>
    </source>
</evidence>
<dbReference type="HAMAP" id="MF_01270">
    <property type="entry name" value="AnhMurNAc_kinase"/>
    <property type="match status" value="1"/>
</dbReference>
<evidence type="ECO:0000256" key="1">
    <source>
        <dbReference type="HAMAP-Rule" id="MF_01270"/>
    </source>
</evidence>
<dbReference type="GO" id="GO:0006040">
    <property type="term" value="P:amino sugar metabolic process"/>
    <property type="evidence" value="ECO:0007669"/>
    <property type="project" value="InterPro"/>
</dbReference>
<evidence type="ECO:0000313" key="2">
    <source>
        <dbReference type="EMBL" id="MDP1520609.1"/>
    </source>
</evidence>
<comment type="caution">
    <text evidence="2">The sequence shown here is derived from an EMBL/GenBank/DDBJ whole genome shotgun (WGS) entry which is preliminary data.</text>
</comment>
<comment type="catalytic activity">
    <reaction evidence="1">
        <text>1,6-anhydro-N-acetyl-beta-muramate + ATP + H2O = N-acetyl-D-muramate 6-phosphate + ADP + H(+)</text>
        <dbReference type="Rhea" id="RHEA:24952"/>
        <dbReference type="ChEBI" id="CHEBI:15377"/>
        <dbReference type="ChEBI" id="CHEBI:15378"/>
        <dbReference type="ChEBI" id="CHEBI:30616"/>
        <dbReference type="ChEBI" id="CHEBI:58690"/>
        <dbReference type="ChEBI" id="CHEBI:58722"/>
        <dbReference type="ChEBI" id="CHEBI:456216"/>
        <dbReference type="EC" id="2.7.1.170"/>
    </reaction>
</comment>
<dbReference type="PANTHER" id="PTHR30605">
    <property type="entry name" value="ANHYDRO-N-ACETYLMURAMIC ACID KINASE"/>
    <property type="match status" value="1"/>
</dbReference>
<dbReference type="GO" id="GO:0009254">
    <property type="term" value="P:peptidoglycan turnover"/>
    <property type="evidence" value="ECO:0007669"/>
    <property type="project" value="UniProtKB-UniRule"/>
</dbReference>
<dbReference type="RefSeq" id="WP_305170177.1">
    <property type="nucleotide sequence ID" value="NZ_JAUUUU010000003.1"/>
</dbReference>
<keyword evidence="1 2" id="KW-0418">Kinase</keyword>
<keyword evidence="3" id="KW-1185">Reference proteome</keyword>
<dbReference type="GO" id="GO:0097175">
    <property type="term" value="P:1,6-anhydro-N-acetyl-beta-muramic acid catabolic process"/>
    <property type="evidence" value="ECO:0007669"/>
    <property type="project" value="UniProtKB-UniRule"/>
</dbReference>
<accession>A0AAW8B4W7</accession>
<dbReference type="EC" id="2.7.1.170" evidence="1"/>
<dbReference type="EMBL" id="JAUUUU010000003">
    <property type="protein sequence ID" value="MDP1520609.1"/>
    <property type="molecule type" value="Genomic_DNA"/>
</dbReference>
<dbReference type="InterPro" id="IPR043129">
    <property type="entry name" value="ATPase_NBD"/>
</dbReference>
<proteinExistence type="inferred from homology"/>
<dbReference type="Proteomes" id="UP001178354">
    <property type="component" value="Unassembled WGS sequence"/>
</dbReference>
<reference evidence="2" key="2">
    <citation type="submission" date="2023-08" db="EMBL/GenBank/DDBJ databases">
        <authorList>
            <person name="Luo J."/>
        </authorList>
    </citation>
    <scope>NUCLEOTIDE SEQUENCE</scope>
    <source>
        <strain evidence="2">DSM 25064</strain>
    </source>
</reference>
<keyword evidence="1 2" id="KW-0808">Transferase</keyword>
<sequence length="374" mass="40025">MPDAELYIGLMSGTSADSIDAALVDFSHGRCQLLGTHSSDISDLKSEIHALAQPGDNEIQRLGQLDRELGVRFAETVNQLLRQQQLTNTAIHAIGSHGQTIRHRPPSSEEGHAFSLQIGDPNTIAGHTGITTVADFRRRDIALGGHGAPLVPAFHQAIFHQPGARRAIINIGGIANITLLEKSDETPMQGYDTGPGNGLMDAWTLTHLQQPYDAEGNWSRRGKTLPALLEQLLSTPYLALPPPKSTGRELFNLDWLNGQLGTLNQPFEPADVQATLLDFTAQTIASAIKRHSEEPLDVFLCGGGAHNRALVEKLSALLDPIQVATTDSIGVPVDWVEAIAFAWLAQQTLEGKPGNAPAVTGARTAAILGAIYPG</sequence>
<feature type="binding site" evidence="1">
    <location>
        <begin position="13"/>
        <end position="20"/>
    </location>
    <ligand>
        <name>ATP</name>
        <dbReference type="ChEBI" id="CHEBI:30616"/>
    </ligand>
</feature>
<keyword evidence="1" id="KW-0067">ATP-binding</keyword>
<dbReference type="NCBIfam" id="NF007148">
    <property type="entry name" value="PRK09585.3-2"/>
    <property type="match status" value="1"/>
</dbReference>
<dbReference type="GO" id="GO:0016773">
    <property type="term" value="F:phosphotransferase activity, alcohol group as acceptor"/>
    <property type="evidence" value="ECO:0007669"/>
    <property type="project" value="UniProtKB-UniRule"/>
</dbReference>
<protein>
    <recommendedName>
        <fullName evidence="1">Anhydro-N-acetylmuramic acid kinase</fullName>
        <ecNumber evidence="1">2.7.1.170</ecNumber>
    </recommendedName>
    <alternativeName>
        <fullName evidence="1">AnhMurNAc kinase</fullName>
    </alternativeName>
</protein>
<keyword evidence="1" id="KW-0119">Carbohydrate metabolism</keyword>
<comment type="pathway">
    <text evidence="1">Cell wall biogenesis; peptidoglycan recycling.</text>
</comment>
<dbReference type="GO" id="GO:0005524">
    <property type="term" value="F:ATP binding"/>
    <property type="evidence" value="ECO:0007669"/>
    <property type="project" value="UniProtKB-UniRule"/>
</dbReference>
<comment type="function">
    <text evidence="1">Catalyzes the specific phosphorylation of 1,6-anhydro-N-acetylmuramic acid (anhMurNAc) with the simultaneous cleavage of the 1,6-anhydro ring, generating MurNAc-6-P. Is required for the utilization of anhMurNAc either imported from the medium or derived from its own cell wall murein, and thus plays a role in cell wall recycling.</text>
</comment>
<dbReference type="GO" id="GO:0016301">
    <property type="term" value="F:kinase activity"/>
    <property type="evidence" value="ECO:0007669"/>
    <property type="project" value="UniProtKB-KW"/>
</dbReference>
<name>A0AAW8B4W7_9GAMM</name>
<comment type="pathway">
    <text evidence="1">Amino-sugar metabolism; 1,6-anhydro-N-acetylmuramate degradation.</text>
</comment>
<dbReference type="CDD" id="cd24050">
    <property type="entry name" value="ASKHA_NBD_ANMK"/>
    <property type="match status" value="1"/>
</dbReference>
<comment type="similarity">
    <text evidence="1">Belongs to the anhydro-N-acetylmuramic acid kinase family.</text>
</comment>
<dbReference type="SUPFAM" id="SSF53067">
    <property type="entry name" value="Actin-like ATPase domain"/>
    <property type="match status" value="1"/>
</dbReference>
<dbReference type="NCBIfam" id="NF007139">
    <property type="entry name" value="PRK09585.1-3"/>
    <property type="match status" value="1"/>
</dbReference>
<dbReference type="PANTHER" id="PTHR30605:SF0">
    <property type="entry name" value="ANHYDRO-N-ACETYLMURAMIC ACID KINASE"/>
    <property type="match status" value="1"/>
</dbReference>